<gene>
    <name evidence="1" type="ORF">AVEN_124128_1</name>
</gene>
<dbReference type="AlphaFoldDB" id="A0A4Y2I5J3"/>
<protein>
    <submittedName>
        <fullName evidence="1">Uncharacterized protein</fullName>
    </submittedName>
</protein>
<organism evidence="1 2">
    <name type="scientific">Araneus ventricosus</name>
    <name type="common">Orbweaver spider</name>
    <name type="synonym">Epeira ventricosa</name>
    <dbReference type="NCBI Taxonomy" id="182803"/>
    <lineage>
        <taxon>Eukaryota</taxon>
        <taxon>Metazoa</taxon>
        <taxon>Ecdysozoa</taxon>
        <taxon>Arthropoda</taxon>
        <taxon>Chelicerata</taxon>
        <taxon>Arachnida</taxon>
        <taxon>Araneae</taxon>
        <taxon>Araneomorphae</taxon>
        <taxon>Entelegynae</taxon>
        <taxon>Araneoidea</taxon>
        <taxon>Araneidae</taxon>
        <taxon>Araneus</taxon>
    </lineage>
</organism>
<keyword evidence="2" id="KW-1185">Reference proteome</keyword>
<sequence>MNTNTTPLCVGDPRDVILSPFPVHKNSTAVETPLTFKESTILFSPFPPPEIFYPLITPVESLFAAIVDRVDPALNTEERNRGNETHCASDTALAVWLVTLVTLNGNAFYQKIF</sequence>
<evidence type="ECO:0000313" key="1">
    <source>
        <dbReference type="EMBL" id="GBM72948.1"/>
    </source>
</evidence>
<dbReference type="Proteomes" id="UP000499080">
    <property type="component" value="Unassembled WGS sequence"/>
</dbReference>
<name>A0A4Y2I5J3_ARAVE</name>
<accession>A0A4Y2I5J3</accession>
<comment type="caution">
    <text evidence="1">The sequence shown here is derived from an EMBL/GenBank/DDBJ whole genome shotgun (WGS) entry which is preliminary data.</text>
</comment>
<proteinExistence type="predicted"/>
<reference evidence="1 2" key="1">
    <citation type="journal article" date="2019" name="Sci. Rep.">
        <title>Orb-weaving spider Araneus ventricosus genome elucidates the spidroin gene catalogue.</title>
        <authorList>
            <person name="Kono N."/>
            <person name="Nakamura H."/>
            <person name="Ohtoshi R."/>
            <person name="Moran D.A.P."/>
            <person name="Shinohara A."/>
            <person name="Yoshida Y."/>
            <person name="Fujiwara M."/>
            <person name="Mori M."/>
            <person name="Tomita M."/>
            <person name="Arakawa K."/>
        </authorList>
    </citation>
    <scope>NUCLEOTIDE SEQUENCE [LARGE SCALE GENOMIC DNA]</scope>
</reference>
<evidence type="ECO:0000313" key="2">
    <source>
        <dbReference type="Proteomes" id="UP000499080"/>
    </source>
</evidence>
<dbReference type="EMBL" id="BGPR01002410">
    <property type="protein sequence ID" value="GBM72948.1"/>
    <property type="molecule type" value="Genomic_DNA"/>
</dbReference>